<gene>
    <name evidence="2" type="ORF">GCM10011578_100400</name>
</gene>
<dbReference type="Proteomes" id="UP000653411">
    <property type="component" value="Unassembled WGS sequence"/>
</dbReference>
<evidence type="ECO:0000256" key="1">
    <source>
        <dbReference type="SAM" id="MobiDB-lite"/>
    </source>
</evidence>
<name>A0A917XPJ3_9ACTN</name>
<accession>A0A917XPJ3</accession>
<dbReference type="RefSeq" id="WP_189269705.1">
    <property type="nucleotide sequence ID" value="NZ_BMML01000061.1"/>
</dbReference>
<evidence type="ECO:0000313" key="3">
    <source>
        <dbReference type="Proteomes" id="UP000653411"/>
    </source>
</evidence>
<protein>
    <submittedName>
        <fullName evidence="2">Uncharacterized protein</fullName>
    </submittedName>
</protein>
<comment type="caution">
    <text evidence="2">The sequence shown here is derived from an EMBL/GenBank/DDBJ whole genome shotgun (WGS) entry which is preliminary data.</text>
</comment>
<evidence type="ECO:0000313" key="2">
    <source>
        <dbReference type="EMBL" id="GGN47071.1"/>
    </source>
</evidence>
<sequence>MTEWMWPSEAEQILGRPWRATETDLVARLGALRDLHVGGLRWKEGDHVRLRVGHAGTLIDEGLEDEGEDCHIPYRVPRGTCGHIFRVRRYVSPFPYAVLFHDQAETELSLAQGDLAYIGGDPFHPRPQRATAQEDLERAGRLGSPWIPQPRRRVF</sequence>
<keyword evidence="3" id="KW-1185">Reference proteome</keyword>
<dbReference type="AlphaFoldDB" id="A0A917XPJ3"/>
<reference evidence="2" key="2">
    <citation type="submission" date="2020-09" db="EMBL/GenBank/DDBJ databases">
        <authorList>
            <person name="Sun Q."/>
            <person name="Zhou Y."/>
        </authorList>
    </citation>
    <scope>NUCLEOTIDE SEQUENCE</scope>
    <source>
        <strain evidence="2">CGMCC 4.7110</strain>
    </source>
</reference>
<feature type="region of interest" description="Disordered" evidence="1">
    <location>
        <begin position="121"/>
        <end position="155"/>
    </location>
</feature>
<organism evidence="2 3">
    <name type="scientific">Streptomyces fuscichromogenes</name>
    <dbReference type="NCBI Taxonomy" id="1324013"/>
    <lineage>
        <taxon>Bacteria</taxon>
        <taxon>Bacillati</taxon>
        <taxon>Actinomycetota</taxon>
        <taxon>Actinomycetes</taxon>
        <taxon>Kitasatosporales</taxon>
        <taxon>Streptomycetaceae</taxon>
        <taxon>Streptomyces</taxon>
    </lineage>
</organism>
<proteinExistence type="predicted"/>
<dbReference type="EMBL" id="BMML01000061">
    <property type="protein sequence ID" value="GGN47071.1"/>
    <property type="molecule type" value="Genomic_DNA"/>
</dbReference>
<reference evidence="2" key="1">
    <citation type="journal article" date="2014" name="Int. J. Syst. Evol. Microbiol.">
        <title>Complete genome sequence of Corynebacterium casei LMG S-19264T (=DSM 44701T), isolated from a smear-ripened cheese.</title>
        <authorList>
            <consortium name="US DOE Joint Genome Institute (JGI-PGF)"/>
            <person name="Walter F."/>
            <person name="Albersmeier A."/>
            <person name="Kalinowski J."/>
            <person name="Ruckert C."/>
        </authorList>
    </citation>
    <scope>NUCLEOTIDE SEQUENCE</scope>
    <source>
        <strain evidence="2">CGMCC 4.7110</strain>
    </source>
</reference>